<evidence type="ECO:0000313" key="1">
    <source>
        <dbReference type="EMBL" id="QGX99668.1"/>
    </source>
</evidence>
<sequence length="205" mass="21589">MTLTLLHTAEAHRITFDTLRDRIAPGRGLHHIVRKDLLDRARHGINDVLRSEIATLIETAPGLTLCTCTTLGPVAADAGAIRIDQPMMQAAAALPGDILMAYCLESTLAPSLSLLEAELARADRPAPVHPLPLNALWPLFEAGETQAFAIGIAAEIRHVAAQLPGLGSIVLAQASMAGAADLLRDLSIPVLASPELALCAALSRL</sequence>
<dbReference type="AlphaFoldDB" id="A0A6I6J4I4"/>
<dbReference type="OrthoDB" id="978447at2"/>
<protein>
    <recommendedName>
        <fullName evidence="3">Asp/Glu racemase</fullName>
    </recommendedName>
</protein>
<evidence type="ECO:0000313" key="2">
    <source>
        <dbReference type="Proteomes" id="UP000428330"/>
    </source>
</evidence>
<accession>A0A6I6J4I4</accession>
<gene>
    <name evidence="1" type="ORF">EI983_15900</name>
</gene>
<proteinExistence type="predicted"/>
<dbReference type="Proteomes" id="UP000428330">
    <property type="component" value="Chromosome"/>
</dbReference>
<evidence type="ECO:0008006" key="3">
    <source>
        <dbReference type="Google" id="ProtNLM"/>
    </source>
</evidence>
<reference evidence="2" key="1">
    <citation type="submission" date="2018-12" db="EMBL/GenBank/DDBJ databases">
        <title>Complete genome sequence of Roseovarius sp. MME-070.</title>
        <authorList>
            <person name="Nam Y.-D."/>
            <person name="Kang J."/>
            <person name="Chung W.-H."/>
            <person name="Park Y.S."/>
        </authorList>
    </citation>
    <scope>NUCLEOTIDE SEQUENCE [LARGE SCALE GENOMIC DNA]</scope>
    <source>
        <strain evidence="2">MME-070</strain>
    </source>
</reference>
<dbReference type="RefSeq" id="WP_157708349.1">
    <property type="nucleotide sequence ID" value="NZ_CP034348.1"/>
</dbReference>
<dbReference type="KEGG" id="rom:EI983_15900"/>
<dbReference type="EMBL" id="CP034348">
    <property type="protein sequence ID" value="QGX99668.1"/>
    <property type="molecule type" value="Genomic_DNA"/>
</dbReference>
<organism evidence="1 2">
    <name type="scientific">Roseovarius faecimaris</name>
    <dbReference type="NCBI Taxonomy" id="2494550"/>
    <lineage>
        <taxon>Bacteria</taxon>
        <taxon>Pseudomonadati</taxon>
        <taxon>Pseudomonadota</taxon>
        <taxon>Alphaproteobacteria</taxon>
        <taxon>Rhodobacterales</taxon>
        <taxon>Roseobacteraceae</taxon>
        <taxon>Roseovarius</taxon>
    </lineage>
</organism>
<keyword evidence="2" id="KW-1185">Reference proteome</keyword>
<name>A0A6I6J4I4_9RHOB</name>